<evidence type="ECO:0000313" key="2">
    <source>
        <dbReference type="EMBL" id="SMO80588.1"/>
    </source>
</evidence>
<dbReference type="Proteomes" id="UP000316030">
    <property type="component" value="Unassembled WGS sequence"/>
</dbReference>
<dbReference type="AlphaFoldDB" id="A0A521E9E5"/>
<dbReference type="Pfam" id="PF11329">
    <property type="entry name" value="DUF3131"/>
    <property type="match status" value="1"/>
</dbReference>
<dbReference type="InterPro" id="IPR021478">
    <property type="entry name" value="DUF3131"/>
</dbReference>
<evidence type="ECO:0000259" key="1">
    <source>
        <dbReference type="Pfam" id="PF11329"/>
    </source>
</evidence>
<dbReference type="EMBL" id="FXTO01000015">
    <property type="protein sequence ID" value="SMO80588.1"/>
    <property type="molecule type" value="Genomic_DNA"/>
</dbReference>
<dbReference type="RefSeq" id="WP_185959009.1">
    <property type="nucleotide sequence ID" value="NZ_FXTO01000015.1"/>
</dbReference>
<feature type="domain" description="DUF3131" evidence="1">
    <location>
        <begin position="479"/>
        <end position="837"/>
    </location>
</feature>
<sequence>MKRRIFLLGSTAALFAGHIRPRPAHAAIETASVAIVLTDISAQTDATRIKRIAAFCFDKGLWLTCGVRLPESAADAQTQDYMSLLRALGDFGNGLELAVQIPDLALRPAYAQARVAHDAQAQLSQLLGRPAYLQSLICDDQDALDVPTGVRSAGIRNILLRPDTLREASSETWPNGLVRFFGGENLVPAASFRFSKRRPGPENHYIYYLSANTFDQMPEAQLMQWMSAFVDEILDQELAGELALMTAAELQMRGYFEFRKQIAVRLVLPEAALPAQQAHSKAVQAQLAKYGIPSFITSVARSKDTQDAQHFWVPQPPTAGAPPPTKDVTPVTLICETNMPLTLQAKTDLPLGSLISFAPIQSGAFGVDACSILQIPSLSGLNASKQDIRAALIQAGNVVLEIDLSAPPALLNVENLVKRLASLQQDVATEFVSLDTLAASLSTGSTVEARHRKTLLARTKSIETASGVSQAERAQLLEDAKLAWQYFDKFTNPLTGLCPATVGGTSEGDILRNVTMWDVGSHINALVAATELGFINRKMLERAMDRILPNIAGRRSEDRLLPQGWIRTDRNKWGTRNFDGSDAGRLLSSLDNLRRKFGMEEQLQALVGSWDLPKIIQNGEIHSVTDGVLQSIYVSHSAHYAARAFRRWGLSVSSPYETFDNRTRADGEIALLEAAARIGPIGAEPLLLEAMEQGMSQESAYLAEVLFHAQVEEYAETGRLLCVSETPIDQSPWFIYQGLLLSAEGRRWALDTVGGMPQYQTEAAAEEYLAVSSKAAYLWAAYRPGEFAGRLVRLVREKAKTPFGFASSINIKTQRATELYSDLNTNAVILQAIAYRLKQTG</sequence>
<gene>
    <name evidence="2" type="ORF">SAMN06265173_11531</name>
</gene>
<protein>
    <recommendedName>
        <fullName evidence="1">DUF3131 domain-containing protein</fullName>
    </recommendedName>
</protein>
<evidence type="ECO:0000313" key="3">
    <source>
        <dbReference type="Proteomes" id="UP000316030"/>
    </source>
</evidence>
<accession>A0A521E9E5</accession>
<keyword evidence="3" id="KW-1185">Reference proteome</keyword>
<reference evidence="2 3" key="1">
    <citation type="submission" date="2017-05" db="EMBL/GenBank/DDBJ databases">
        <authorList>
            <person name="Varghese N."/>
            <person name="Submissions S."/>
        </authorList>
    </citation>
    <scope>NUCLEOTIDE SEQUENCE [LARGE SCALE GENOMIC DNA]</scope>
    <source>
        <strain evidence="2 3">DSM 29506</strain>
    </source>
</reference>
<organism evidence="2 3">
    <name type="scientific">Thalassovita litoralis</name>
    <dbReference type="NCBI Taxonomy" id="1010611"/>
    <lineage>
        <taxon>Bacteria</taxon>
        <taxon>Pseudomonadati</taxon>
        <taxon>Pseudomonadota</taxon>
        <taxon>Alphaproteobacteria</taxon>
        <taxon>Rhodobacterales</taxon>
        <taxon>Roseobacteraceae</taxon>
        <taxon>Thalassovita</taxon>
    </lineage>
</organism>
<name>A0A521E9E5_9RHOB</name>
<dbReference type="Gene3D" id="1.50.10.140">
    <property type="match status" value="1"/>
</dbReference>
<proteinExistence type="predicted"/>